<dbReference type="Proteomes" id="UP000799444">
    <property type="component" value="Unassembled WGS sequence"/>
</dbReference>
<dbReference type="OrthoDB" id="3769542at2759"/>
<gene>
    <name evidence="2" type="ORF">EJ04DRAFT_566350</name>
</gene>
<feature type="region of interest" description="Disordered" evidence="1">
    <location>
        <begin position="225"/>
        <end position="244"/>
    </location>
</feature>
<sequence>MDETMDIPSPNSLLDAEGDVDSSFGETSPEDNTAKTQAAEALCALGIVNVRQADDSASTTMELCLPEHTAASTTSQTEEDVAQAMVPAPEPAGSEASRTEADQAMALTVAPTVSELSPAEAAIISASEQEPESREDIQQTTEEPVQLPESPRRVISVTEPEGEGNAQETVTQVVMLDVRPRVDSTPIEADESMDDIDNGIASADSSECRADAGTASAIPYTASRYREASRGRRSATQESSDLPISIYEADEPAEFIIVDDEIGLDDDDSGQSPRRRAQRKRSTPQSPEMVNWASKEYKTRSAASLTAAWENMWEQWEQIRAKSDRRLAQTLYRLHKKMFKAWSYELWNKKYLLPCVA</sequence>
<keyword evidence="3" id="KW-1185">Reference proteome</keyword>
<feature type="compositionally biased region" description="Polar residues" evidence="1">
    <location>
        <begin position="24"/>
        <end position="35"/>
    </location>
</feature>
<reference evidence="2" key="1">
    <citation type="journal article" date="2020" name="Stud. Mycol.">
        <title>101 Dothideomycetes genomes: a test case for predicting lifestyles and emergence of pathogens.</title>
        <authorList>
            <person name="Haridas S."/>
            <person name="Albert R."/>
            <person name="Binder M."/>
            <person name="Bloem J."/>
            <person name="Labutti K."/>
            <person name="Salamov A."/>
            <person name="Andreopoulos B."/>
            <person name="Baker S."/>
            <person name="Barry K."/>
            <person name="Bills G."/>
            <person name="Bluhm B."/>
            <person name="Cannon C."/>
            <person name="Castanera R."/>
            <person name="Culley D."/>
            <person name="Daum C."/>
            <person name="Ezra D."/>
            <person name="Gonzalez J."/>
            <person name="Henrissat B."/>
            <person name="Kuo A."/>
            <person name="Liang C."/>
            <person name="Lipzen A."/>
            <person name="Lutzoni F."/>
            <person name="Magnuson J."/>
            <person name="Mondo S."/>
            <person name="Nolan M."/>
            <person name="Ohm R."/>
            <person name="Pangilinan J."/>
            <person name="Park H.-J."/>
            <person name="Ramirez L."/>
            <person name="Alfaro M."/>
            <person name="Sun H."/>
            <person name="Tritt A."/>
            <person name="Yoshinaga Y."/>
            <person name="Zwiers L.-H."/>
            <person name="Turgeon B."/>
            <person name="Goodwin S."/>
            <person name="Spatafora J."/>
            <person name="Crous P."/>
            <person name="Grigoriev I."/>
        </authorList>
    </citation>
    <scope>NUCLEOTIDE SEQUENCE</scope>
    <source>
        <strain evidence="2">CBS 125425</strain>
    </source>
</reference>
<evidence type="ECO:0000313" key="2">
    <source>
        <dbReference type="EMBL" id="KAF2732064.1"/>
    </source>
</evidence>
<evidence type="ECO:0000256" key="1">
    <source>
        <dbReference type="SAM" id="MobiDB-lite"/>
    </source>
</evidence>
<feature type="region of interest" description="Disordered" evidence="1">
    <location>
        <begin position="125"/>
        <end position="151"/>
    </location>
</feature>
<evidence type="ECO:0000313" key="3">
    <source>
        <dbReference type="Proteomes" id="UP000799444"/>
    </source>
</evidence>
<comment type="caution">
    <text evidence="2">The sequence shown here is derived from an EMBL/GenBank/DDBJ whole genome shotgun (WGS) entry which is preliminary data.</text>
</comment>
<feature type="region of interest" description="Disordered" evidence="1">
    <location>
        <begin position="261"/>
        <end position="289"/>
    </location>
</feature>
<protein>
    <submittedName>
        <fullName evidence="2">Uncharacterized protein</fullName>
    </submittedName>
</protein>
<feature type="region of interest" description="Disordered" evidence="1">
    <location>
        <begin position="1"/>
        <end position="35"/>
    </location>
</feature>
<accession>A0A9P4QVW4</accession>
<dbReference type="EMBL" id="ML996184">
    <property type="protein sequence ID" value="KAF2732064.1"/>
    <property type="molecule type" value="Genomic_DNA"/>
</dbReference>
<dbReference type="AlphaFoldDB" id="A0A9P4QVW4"/>
<name>A0A9P4QVW4_9PLEO</name>
<proteinExistence type="predicted"/>
<organism evidence="2 3">
    <name type="scientific">Polyplosphaeria fusca</name>
    <dbReference type="NCBI Taxonomy" id="682080"/>
    <lineage>
        <taxon>Eukaryota</taxon>
        <taxon>Fungi</taxon>
        <taxon>Dikarya</taxon>
        <taxon>Ascomycota</taxon>
        <taxon>Pezizomycotina</taxon>
        <taxon>Dothideomycetes</taxon>
        <taxon>Pleosporomycetidae</taxon>
        <taxon>Pleosporales</taxon>
        <taxon>Tetraplosphaeriaceae</taxon>
        <taxon>Polyplosphaeria</taxon>
    </lineage>
</organism>
<feature type="compositionally biased region" description="Basic residues" evidence="1">
    <location>
        <begin position="273"/>
        <end position="282"/>
    </location>
</feature>